<organism evidence="1">
    <name type="scientific">freshwater metagenome</name>
    <dbReference type="NCBI Taxonomy" id="449393"/>
    <lineage>
        <taxon>unclassified sequences</taxon>
        <taxon>metagenomes</taxon>
        <taxon>ecological metagenomes</taxon>
    </lineage>
</organism>
<dbReference type="AlphaFoldDB" id="A0A6J5ZRR5"/>
<protein>
    <submittedName>
        <fullName evidence="1">Unannotated protein</fullName>
    </submittedName>
</protein>
<dbReference type="PANTHER" id="PTHR45947">
    <property type="entry name" value="SULFOQUINOVOSYL TRANSFERASE SQD2"/>
    <property type="match status" value="1"/>
</dbReference>
<sequence length="373" mass="38320">MILLLHNQYRTLGGEERVVDDLSRLIPEYLGESVELLERSSASLSGGTAALALARGGLDPAEVAGAVARTGARVVHGHNLLPSFGWRALAAARKAGARTVLSLHQYRLVCAAGTCLDPAGNDCTRCHGRDTRPGVRLNCRGGSRAEAAIYAGSLSAWSARMVAEADVVLVANQTTLNRLNELGAPLAGARVEVIPYPVASATQRATPQSGEYAICSARLSADKGVDIAIEACARAGRRLVLTGHGPDQAALRAQAARLGADVTFAGRVPDDELARLRAGAALAVVPSRFAETFGLSAAEAMAAALPVAATSAGALVELLPAEDLAAPGDVESLTASIEKLWGDAGRGAANAERIEEIASPAVVAAKLAAVYDG</sequence>
<dbReference type="PANTHER" id="PTHR45947:SF3">
    <property type="entry name" value="SULFOQUINOVOSYL TRANSFERASE SQD2"/>
    <property type="match status" value="1"/>
</dbReference>
<proteinExistence type="predicted"/>
<reference evidence="1" key="1">
    <citation type="submission" date="2020-05" db="EMBL/GenBank/DDBJ databases">
        <authorList>
            <person name="Chiriac C."/>
            <person name="Salcher M."/>
            <person name="Ghai R."/>
            <person name="Kavagutti S V."/>
        </authorList>
    </citation>
    <scope>NUCLEOTIDE SEQUENCE</scope>
</reference>
<dbReference type="EMBL" id="CAESAO010000072">
    <property type="protein sequence ID" value="CAB4344158.1"/>
    <property type="molecule type" value="Genomic_DNA"/>
</dbReference>
<dbReference type="Pfam" id="PF13692">
    <property type="entry name" value="Glyco_trans_1_4"/>
    <property type="match status" value="1"/>
</dbReference>
<name>A0A6J5ZRR5_9ZZZZ</name>
<dbReference type="SUPFAM" id="SSF53756">
    <property type="entry name" value="UDP-Glycosyltransferase/glycogen phosphorylase"/>
    <property type="match status" value="1"/>
</dbReference>
<gene>
    <name evidence="1" type="ORF">UFOPK3522_00919</name>
</gene>
<dbReference type="GO" id="GO:0016757">
    <property type="term" value="F:glycosyltransferase activity"/>
    <property type="evidence" value="ECO:0007669"/>
    <property type="project" value="TreeGrafter"/>
</dbReference>
<evidence type="ECO:0000313" key="1">
    <source>
        <dbReference type="EMBL" id="CAB4344158.1"/>
    </source>
</evidence>
<dbReference type="InterPro" id="IPR050194">
    <property type="entry name" value="Glycosyltransferase_grp1"/>
</dbReference>
<dbReference type="Gene3D" id="3.40.50.2000">
    <property type="entry name" value="Glycogen Phosphorylase B"/>
    <property type="match status" value="2"/>
</dbReference>
<accession>A0A6J5ZRR5</accession>